<keyword evidence="5" id="KW-1185">Reference proteome</keyword>
<feature type="domain" description="PXA" evidence="4">
    <location>
        <begin position="96"/>
        <end position="280"/>
    </location>
</feature>
<keyword evidence="2" id="KW-0963">Cytoplasm</keyword>
<name>A0A9W3BTP2_RAPSA</name>
<organism evidence="5 6">
    <name type="scientific">Raphanus sativus</name>
    <name type="common">Radish</name>
    <name type="synonym">Raphanus raphanistrum var. sativus</name>
    <dbReference type="NCBI Taxonomy" id="3726"/>
    <lineage>
        <taxon>Eukaryota</taxon>
        <taxon>Viridiplantae</taxon>
        <taxon>Streptophyta</taxon>
        <taxon>Embryophyta</taxon>
        <taxon>Tracheophyta</taxon>
        <taxon>Spermatophyta</taxon>
        <taxon>Magnoliopsida</taxon>
        <taxon>eudicotyledons</taxon>
        <taxon>Gunneridae</taxon>
        <taxon>Pentapetalae</taxon>
        <taxon>rosids</taxon>
        <taxon>malvids</taxon>
        <taxon>Brassicales</taxon>
        <taxon>Brassicaceae</taxon>
        <taxon>Brassiceae</taxon>
        <taxon>Raphanus</taxon>
    </lineage>
</organism>
<dbReference type="InterPro" id="IPR051837">
    <property type="entry name" value="SortingNexin/PXDomain-PKLike"/>
</dbReference>
<evidence type="ECO:0000313" key="5">
    <source>
        <dbReference type="Proteomes" id="UP000504610"/>
    </source>
</evidence>
<feature type="transmembrane region" description="Helical" evidence="3">
    <location>
        <begin position="9"/>
        <end position="24"/>
    </location>
</feature>
<reference evidence="5" key="1">
    <citation type="journal article" date="2019" name="Database">
        <title>The radish genome database (RadishGD): an integrated information resource for radish genomics.</title>
        <authorList>
            <person name="Yu H.J."/>
            <person name="Baek S."/>
            <person name="Lee Y.J."/>
            <person name="Cho A."/>
            <person name="Mun J.H."/>
        </authorList>
    </citation>
    <scope>NUCLEOTIDE SEQUENCE [LARGE SCALE GENOMIC DNA]</scope>
    <source>
        <strain evidence="5">cv. WK10039</strain>
    </source>
</reference>
<dbReference type="KEGG" id="rsz:108858932"/>
<evidence type="ECO:0000256" key="1">
    <source>
        <dbReference type="ARBA" id="ARBA00004496"/>
    </source>
</evidence>
<evidence type="ECO:0000256" key="3">
    <source>
        <dbReference type="SAM" id="Phobius"/>
    </source>
</evidence>
<evidence type="ECO:0000313" key="6">
    <source>
        <dbReference type="RefSeq" id="XP_056842629.1"/>
    </source>
</evidence>
<feature type="transmembrane region" description="Helical" evidence="3">
    <location>
        <begin position="30"/>
        <end position="48"/>
    </location>
</feature>
<keyword evidence="3" id="KW-0812">Transmembrane</keyword>
<keyword evidence="3" id="KW-0472">Membrane</keyword>
<keyword evidence="3" id="KW-1133">Transmembrane helix</keyword>
<evidence type="ECO:0000256" key="2">
    <source>
        <dbReference type="ARBA" id="ARBA00022490"/>
    </source>
</evidence>
<gene>
    <name evidence="6" type="primary">LOC108858932</name>
</gene>
<comment type="subcellular location">
    <subcellularLocation>
        <location evidence="1">Cytoplasm</location>
    </subcellularLocation>
</comment>
<dbReference type="Pfam" id="PF02194">
    <property type="entry name" value="PXA"/>
    <property type="match status" value="1"/>
</dbReference>
<dbReference type="GO" id="GO:0005737">
    <property type="term" value="C:cytoplasm"/>
    <property type="evidence" value="ECO:0007669"/>
    <property type="project" value="UniProtKB-SubCell"/>
</dbReference>
<dbReference type="AlphaFoldDB" id="A0A9W3BTP2"/>
<protein>
    <submittedName>
        <fullName evidence="6">Uncharacterized protein LOC108858932 isoform X1</fullName>
    </submittedName>
</protein>
<accession>A0A9W3BTP2</accession>
<dbReference type="Pfam" id="PF08628">
    <property type="entry name" value="Nexin_C"/>
    <property type="match status" value="1"/>
</dbReference>
<dbReference type="InterPro" id="IPR003114">
    <property type="entry name" value="Phox_assoc"/>
</dbReference>
<sequence length="522" mass="59621">MMEAKVRRAVWWALCIFFLTYFLAHTSKSMWMNLPVAVLILCGLRILLNQNEFRRKVMPAPRQRHLPYPGRKQLSLNDARLSTTPPPPSWKNKINSQVVENAINDFVGTIVDKFVKKLWYSGITPDKDFPELIRGMIMNAVVEISVRVKEINIFGLIRDIVDLMGDHLESFRRNQAAIGITDVMKTLSSEDIDKKLKGHLMNSKELYPALVSAESEYKILQEIVTGILSVVLRPREFQCPFVQTIARELLACLVFQRLVNIASPHSISYNEDIELLEESTQGEDDIVSEANGWHSDNELDSKHVPPRVVRYLGEPEKGLSDSQHADPSTSLVHIPANMPPEWIPPNVIELILNLVDKMFQLKRGGWFRRKLFSGLKKMLLAMENPVDDLLLWGICWLRNEDTVAHGIRLATDNLRRHGEKALDQAGPTSFEQQLQYGARKIKEFLFNKAPKALVGFVWNNLHRTCASDIFYFTKSNVCVKQLAFAILELLLGKVLPELEDTLRDIRKNPPRMVDHSNNEGSL</sequence>
<dbReference type="PROSITE" id="PS51207">
    <property type="entry name" value="PXA"/>
    <property type="match status" value="1"/>
</dbReference>
<dbReference type="OrthoDB" id="120967at2759"/>
<proteinExistence type="predicted"/>
<dbReference type="PANTHER" id="PTHR22999:SF23">
    <property type="entry name" value="SORTING NEXIN-16"/>
    <property type="match status" value="1"/>
</dbReference>
<evidence type="ECO:0000259" key="4">
    <source>
        <dbReference type="PROSITE" id="PS51207"/>
    </source>
</evidence>
<reference evidence="6" key="2">
    <citation type="submission" date="2025-08" db="UniProtKB">
        <authorList>
            <consortium name="RefSeq"/>
        </authorList>
    </citation>
    <scope>IDENTIFICATION</scope>
    <source>
        <tissue evidence="6">Leaf</tissue>
    </source>
</reference>
<dbReference type="SMART" id="SM00313">
    <property type="entry name" value="PXA"/>
    <property type="match status" value="1"/>
</dbReference>
<dbReference type="GeneID" id="108858932"/>
<dbReference type="Proteomes" id="UP000504610">
    <property type="component" value="Chromosome 5"/>
</dbReference>
<dbReference type="RefSeq" id="XP_056842629.1">
    <property type="nucleotide sequence ID" value="XM_056986649.1"/>
</dbReference>
<dbReference type="InterPro" id="IPR013937">
    <property type="entry name" value="Sorting_nexin_C"/>
</dbReference>
<dbReference type="PANTHER" id="PTHR22999">
    <property type="entry name" value="PX SERINE/THREONINE KINASE PXK"/>
    <property type="match status" value="1"/>
</dbReference>